<name>A0A834IBQ1_RHYFE</name>
<protein>
    <submittedName>
        <fullName evidence="1">Uncharacterized protein</fullName>
    </submittedName>
</protein>
<comment type="caution">
    <text evidence="1">The sequence shown here is derived from an EMBL/GenBank/DDBJ whole genome shotgun (WGS) entry which is preliminary data.</text>
</comment>
<keyword evidence="2" id="KW-1185">Reference proteome</keyword>
<evidence type="ECO:0000313" key="1">
    <source>
        <dbReference type="EMBL" id="KAF7277704.1"/>
    </source>
</evidence>
<reference evidence="1" key="1">
    <citation type="submission" date="2020-08" db="EMBL/GenBank/DDBJ databases">
        <title>Genome sequencing and assembly of the red palm weevil Rhynchophorus ferrugineus.</title>
        <authorList>
            <person name="Dias G.B."/>
            <person name="Bergman C.M."/>
            <person name="Manee M."/>
        </authorList>
    </citation>
    <scope>NUCLEOTIDE SEQUENCE</scope>
    <source>
        <strain evidence="1">AA-2017</strain>
        <tissue evidence="1">Whole larva</tissue>
    </source>
</reference>
<evidence type="ECO:0000313" key="2">
    <source>
        <dbReference type="Proteomes" id="UP000625711"/>
    </source>
</evidence>
<sequence length="69" mass="8027">MGHILAAHKTEFILDGRRLLRTIEVLVGHRIVSKNALKYRAKQEPVARWQDRWNMYDGWAGKFVGGLHD</sequence>
<organism evidence="1 2">
    <name type="scientific">Rhynchophorus ferrugineus</name>
    <name type="common">Red palm weevil</name>
    <name type="synonym">Curculio ferrugineus</name>
    <dbReference type="NCBI Taxonomy" id="354439"/>
    <lineage>
        <taxon>Eukaryota</taxon>
        <taxon>Metazoa</taxon>
        <taxon>Ecdysozoa</taxon>
        <taxon>Arthropoda</taxon>
        <taxon>Hexapoda</taxon>
        <taxon>Insecta</taxon>
        <taxon>Pterygota</taxon>
        <taxon>Neoptera</taxon>
        <taxon>Endopterygota</taxon>
        <taxon>Coleoptera</taxon>
        <taxon>Polyphaga</taxon>
        <taxon>Cucujiformia</taxon>
        <taxon>Curculionidae</taxon>
        <taxon>Dryophthorinae</taxon>
        <taxon>Rhynchophorus</taxon>
    </lineage>
</organism>
<proteinExistence type="predicted"/>
<dbReference type="EMBL" id="JAACXV010000415">
    <property type="protein sequence ID" value="KAF7277704.1"/>
    <property type="molecule type" value="Genomic_DNA"/>
</dbReference>
<gene>
    <name evidence="1" type="ORF">GWI33_009315</name>
</gene>
<accession>A0A834IBQ1</accession>
<dbReference type="AlphaFoldDB" id="A0A834IBQ1"/>
<dbReference type="Proteomes" id="UP000625711">
    <property type="component" value="Unassembled WGS sequence"/>
</dbReference>